<dbReference type="GO" id="GO:0016020">
    <property type="term" value="C:membrane"/>
    <property type="evidence" value="ECO:0007669"/>
    <property type="project" value="UniProtKB-SubCell"/>
</dbReference>
<evidence type="ECO:0000256" key="3">
    <source>
        <dbReference type="ARBA" id="ARBA00022692"/>
    </source>
</evidence>
<evidence type="ECO:0000313" key="8">
    <source>
        <dbReference type="Proteomes" id="UP001054889"/>
    </source>
</evidence>
<keyword evidence="5" id="KW-0472">Membrane</keyword>
<comment type="caution">
    <text evidence="7">The sequence shown here is derived from an EMBL/GenBank/DDBJ whole genome shotgun (WGS) entry which is preliminary data.</text>
</comment>
<evidence type="ECO:0000256" key="2">
    <source>
        <dbReference type="ARBA" id="ARBA00007018"/>
    </source>
</evidence>
<dbReference type="InterPro" id="IPR004254">
    <property type="entry name" value="AdipoR/HlyIII-related"/>
</dbReference>
<gene>
    <name evidence="7" type="primary">gb19110</name>
    <name evidence="7" type="ORF">PR202_gb19110</name>
</gene>
<dbReference type="GO" id="GO:0009725">
    <property type="term" value="P:response to hormone"/>
    <property type="evidence" value="ECO:0007669"/>
    <property type="project" value="TreeGrafter"/>
</dbReference>
<reference evidence="7" key="1">
    <citation type="journal article" date="2018" name="DNA Res.">
        <title>Multiple hybrid de novo genome assembly of finger millet, an orphan allotetraploid crop.</title>
        <authorList>
            <person name="Hatakeyama M."/>
            <person name="Aluri S."/>
            <person name="Balachadran M.T."/>
            <person name="Sivarajan S.R."/>
            <person name="Patrignani A."/>
            <person name="Gruter S."/>
            <person name="Poveda L."/>
            <person name="Shimizu-Inatsugi R."/>
            <person name="Baeten J."/>
            <person name="Francoijs K.J."/>
            <person name="Nataraja K.N."/>
            <person name="Reddy Y.A.N."/>
            <person name="Phadnis S."/>
            <person name="Ravikumar R.L."/>
            <person name="Schlapbach R."/>
            <person name="Sreeman S.M."/>
            <person name="Shimizu K.K."/>
        </authorList>
    </citation>
    <scope>NUCLEOTIDE SEQUENCE</scope>
</reference>
<dbReference type="GO" id="GO:0038023">
    <property type="term" value="F:signaling receptor activity"/>
    <property type="evidence" value="ECO:0007669"/>
    <property type="project" value="TreeGrafter"/>
</dbReference>
<dbReference type="PANTHER" id="PTHR20855:SF52">
    <property type="entry name" value="ADIPONECTIN RECEPTOR PROTEIN"/>
    <property type="match status" value="1"/>
</dbReference>
<evidence type="ECO:0000256" key="1">
    <source>
        <dbReference type="ARBA" id="ARBA00004141"/>
    </source>
</evidence>
<reference evidence="7" key="2">
    <citation type="submission" date="2021-12" db="EMBL/GenBank/DDBJ databases">
        <title>Resequencing data analysis of finger millet.</title>
        <authorList>
            <person name="Hatakeyama M."/>
            <person name="Aluri S."/>
            <person name="Balachadran M.T."/>
            <person name="Sivarajan S.R."/>
            <person name="Poveda L."/>
            <person name="Shimizu-Inatsugi R."/>
            <person name="Schlapbach R."/>
            <person name="Sreeman S.M."/>
            <person name="Shimizu K.K."/>
        </authorList>
    </citation>
    <scope>NUCLEOTIDE SEQUENCE</scope>
</reference>
<keyword evidence="8" id="KW-1185">Reference proteome</keyword>
<dbReference type="AlphaFoldDB" id="A0AAV5F550"/>
<sequence length="106" mass="12633">MAAAEEEEEEVAAAAPWKEEEEEEEREKGKKKKIKKRYGLVEYRALPGYLRDNEYILRHYRCEWPLPQVLLSAFTIHNETLNVWTYVNPSLPHSRLSLLFVWPDCR</sequence>
<accession>A0AAV5F550</accession>
<dbReference type="GO" id="GO:0009744">
    <property type="term" value="P:response to sucrose"/>
    <property type="evidence" value="ECO:0007669"/>
    <property type="project" value="UniProtKB-ARBA"/>
</dbReference>
<dbReference type="Proteomes" id="UP001054889">
    <property type="component" value="Unassembled WGS sequence"/>
</dbReference>
<comment type="subcellular location">
    <subcellularLocation>
        <location evidence="1">Membrane</location>
        <topology evidence="1">Multi-pass membrane protein</topology>
    </subcellularLocation>
</comment>
<proteinExistence type="inferred from homology"/>
<evidence type="ECO:0000256" key="4">
    <source>
        <dbReference type="ARBA" id="ARBA00022989"/>
    </source>
</evidence>
<keyword evidence="4" id="KW-1133">Transmembrane helix</keyword>
<protein>
    <submittedName>
        <fullName evidence="7">Uncharacterized protein</fullName>
    </submittedName>
</protein>
<name>A0AAV5F550_ELECO</name>
<comment type="similarity">
    <text evidence="2">Belongs to the ADIPOR family.</text>
</comment>
<evidence type="ECO:0000256" key="6">
    <source>
        <dbReference type="SAM" id="MobiDB-lite"/>
    </source>
</evidence>
<dbReference type="PANTHER" id="PTHR20855">
    <property type="entry name" value="ADIPOR/PROGESTIN RECEPTOR-RELATED"/>
    <property type="match status" value="1"/>
</dbReference>
<feature type="region of interest" description="Disordered" evidence="6">
    <location>
        <begin position="1"/>
        <end position="33"/>
    </location>
</feature>
<feature type="compositionally biased region" description="Acidic residues" evidence="6">
    <location>
        <begin position="1"/>
        <end position="11"/>
    </location>
</feature>
<evidence type="ECO:0000256" key="5">
    <source>
        <dbReference type="ARBA" id="ARBA00023136"/>
    </source>
</evidence>
<evidence type="ECO:0000313" key="7">
    <source>
        <dbReference type="EMBL" id="GJN30774.1"/>
    </source>
</evidence>
<organism evidence="7 8">
    <name type="scientific">Eleusine coracana subsp. coracana</name>
    <dbReference type="NCBI Taxonomy" id="191504"/>
    <lineage>
        <taxon>Eukaryota</taxon>
        <taxon>Viridiplantae</taxon>
        <taxon>Streptophyta</taxon>
        <taxon>Embryophyta</taxon>
        <taxon>Tracheophyta</taxon>
        <taxon>Spermatophyta</taxon>
        <taxon>Magnoliopsida</taxon>
        <taxon>Liliopsida</taxon>
        <taxon>Poales</taxon>
        <taxon>Poaceae</taxon>
        <taxon>PACMAD clade</taxon>
        <taxon>Chloridoideae</taxon>
        <taxon>Cynodonteae</taxon>
        <taxon>Eleusininae</taxon>
        <taxon>Eleusine</taxon>
    </lineage>
</organism>
<keyword evidence="3" id="KW-0812">Transmembrane</keyword>
<dbReference type="EMBL" id="BQKI01000082">
    <property type="protein sequence ID" value="GJN30774.1"/>
    <property type="molecule type" value="Genomic_DNA"/>
</dbReference>